<keyword evidence="1" id="KW-0812">Transmembrane</keyword>
<dbReference type="AlphaFoldDB" id="A0A220TXQ0"/>
<evidence type="ECO:0000256" key="1">
    <source>
        <dbReference type="SAM" id="Phobius"/>
    </source>
</evidence>
<reference evidence="2 3" key="1">
    <citation type="submission" date="2017-07" db="EMBL/GenBank/DDBJ databases">
        <title>Virgibacillus sp. LM2416.</title>
        <authorList>
            <person name="Tak E.J."/>
            <person name="Bae J.-W."/>
        </authorList>
    </citation>
    <scope>NUCLEOTIDE SEQUENCE [LARGE SCALE GENOMIC DNA]</scope>
    <source>
        <strain evidence="2 3">LM2416</strain>
    </source>
</reference>
<dbReference type="EMBL" id="CP022315">
    <property type="protein sequence ID" value="ASK60764.1"/>
    <property type="molecule type" value="Genomic_DNA"/>
</dbReference>
<dbReference type="Proteomes" id="UP000198312">
    <property type="component" value="Chromosome"/>
</dbReference>
<proteinExistence type="predicted"/>
<keyword evidence="1" id="KW-0472">Membrane</keyword>
<dbReference type="KEGG" id="vil:CFK37_00345"/>
<protein>
    <submittedName>
        <fullName evidence="2">Dehydrogenase</fullName>
    </submittedName>
</protein>
<organism evidence="2 3">
    <name type="scientific">Virgibacillus phasianinus</name>
    <dbReference type="NCBI Taxonomy" id="2017483"/>
    <lineage>
        <taxon>Bacteria</taxon>
        <taxon>Bacillati</taxon>
        <taxon>Bacillota</taxon>
        <taxon>Bacilli</taxon>
        <taxon>Bacillales</taxon>
        <taxon>Bacillaceae</taxon>
        <taxon>Virgibacillus</taxon>
    </lineage>
</organism>
<dbReference type="Pfam" id="PF13618">
    <property type="entry name" value="Gluconate_2-dh3"/>
    <property type="match status" value="1"/>
</dbReference>
<dbReference type="OrthoDB" id="8400810at2"/>
<evidence type="ECO:0000313" key="3">
    <source>
        <dbReference type="Proteomes" id="UP000198312"/>
    </source>
</evidence>
<keyword evidence="1" id="KW-1133">Transmembrane helix</keyword>
<dbReference type="InterPro" id="IPR027056">
    <property type="entry name" value="Gluconate_2DH_su3"/>
</dbReference>
<gene>
    <name evidence="2" type="ORF">CFK37_00345</name>
</gene>
<accession>A0A220TXQ0</accession>
<keyword evidence="3" id="KW-1185">Reference proteome</keyword>
<feature type="transmembrane region" description="Helical" evidence="1">
    <location>
        <begin position="36"/>
        <end position="57"/>
    </location>
</feature>
<sequence>MLEIIRVRKLWKGEQIVDEDSKKSNMSRRKFIRNSSYAAGGLIGGGIIGSLIGTNYFNDTEQPSTRSSKESNFNRALMFFTRQSDFQILSAATERIYPKDDQGPGAIELGVPYFIDHELAGAYGHNEREYMKGPFLEGTEYQGYQTPLKRHAVFMTGIRALESESKSAYDASFVDLEGEQQDKILKKFENDDVKLHKVSSAYFFEMLRSATISGTYADPLYGGNADMDAWKMKNFPGSQMTYLNKIGSEKFIDIKPKSLNDHIS</sequence>
<evidence type="ECO:0000313" key="2">
    <source>
        <dbReference type="EMBL" id="ASK60764.1"/>
    </source>
</evidence>
<name>A0A220TXQ0_9BACI</name>